<evidence type="ECO:0000256" key="2">
    <source>
        <dbReference type="ARBA" id="ARBA00022771"/>
    </source>
</evidence>
<keyword evidence="2" id="KW-0863">Zinc-finger</keyword>
<evidence type="ECO:0000259" key="5">
    <source>
        <dbReference type="Pfam" id="PF05485"/>
    </source>
</evidence>
<dbReference type="GO" id="GO:0008270">
    <property type="term" value="F:zinc ion binding"/>
    <property type="evidence" value="ECO:0007669"/>
    <property type="project" value="UniProtKB-KW"/>
</dbReference>
<organism evidence="6">
    <name type="scientific">Schizaphis graminum</name>
    <name type="common">Green bug aphid</name>
    <dbReference type="NCBI Taxonomy" id="13262"/>
    <lineage>
        <taxon>Eukaryota</taxon>
        <taxon>Metazoa</taxon>
        <taxon>Ecdysozoa</taxon>
        <taxon>Arthropoda</taxon>
        <taxon>Hexapoda</taxon>
        <taxon>Insecta</taxon>
        <taxon>Pterygota</taxon>
        <taxon>Neoptera</taxon>
        <taxon>Paraneoptera</taxon>
        <taxon>Hemiptera</taxon>
        <taxon>Sternorrhyncha</taxon>
        <taxon>Aphidomorpha</taxon>
        <taxon>Aphidoidea</taxon>
        <taxon>Aphididae</taxon>
        <taxon>Aphidini</taxon>
        <taxon>Schizaphis</taxon>
    </lineage>
</organism>
<dbReference type="Pfam" id="PF05485">
    <property type="entry name" value="THAP"/>
    <property type="match status" value="1"/>
</dbReference>
<evidence type="ECO:0000256" key="1">
    <source>
        <dbReference type="ARBA" id="ARBA00022723"/>
    </source>
</evidence>
<evidence type="ECO:0000256" key="3">
    <source>
        <dbReference type="ARBA" id="ARBA00022833"/>
    </source>
</evidence>
<dbReference type="AlphaFoldDB" id="A0A2S2NMJ0"/>
<keyword evidence="3" id="KW-0862">Zinc</keyword>
<keyword evidence="4" id="KW-0238">DNA-binding</keyword>
<name>A0A2S2NMJ0_SCHGA</name>
<reference evidence="6" key="1">
    <citation type="submission" date="2018-04" db="EMBL/GenBank/DDBJ databases">
        <title>Transcriptome of Schizaphis graminum biotype I.</title>
        <authorList>
            <person name="Scully E.D."/>
            <person name="Geib S.M."/>
            <person name="Palmer N.A."/>
            <person name="Koch K."/>
            <person name="Bradshaw J."/>
            <person name="Heng-Moss T."/>
            <person name="Sarath G."/>
        </authorList>
    </citation>
    <scope>NUCLEOTIDE SEQUENCE</scope>
</reference>
<accession>A0A2S2NMJ0</accession>
<protein>
    <recommendedName>
        <fullName evidence="5">THAP-type domain-containing protein</fullName>
    </recommendedName>
</protein>
<dbReference type="InterPro" id="IPR006612">
    <property type="entry name" value="THAP_Znf"/>
</dbReference>
<gene>
    <name evidence="6" type="ORF">g.177949</name>
</gene>
<dbReference type="EMBL" id="GGMR01005729">
    <property type="protein sequence ID" value="MBY18348.1"/>
    <property type="molecule type" value="Transcribed_RNA"/>
</dbReference>
<evidence type="ECO:0000256" key="4">
    <source>
        <dbReference type="ARBA" id="ARBA00023125"/>
    </source>
</evidence>
<sequence length="113" mass="13335">MDSKLRKYCVRSFKSEKNKKRFICSIHFNKNDYSDPSAKKSRLKPNAVPRKYSEIEETSETTKVISSPKTWSWNTMEQDIFKVDAQIPVNETIHTTPTKSVRRKIEIVELVRR</sequence>
<proteinExistence type="predicted"/>
<keyword evidence="1" id="KW-0479">Metal-binding</keyword>
<evidence type="ECO:0000313" key="6">
    <source>
        <dbReference type="EMBL" id="MBY18348.1"/>
    </source>
</evidence>
<dbReference type="GO" id="GO:0003677">
    <property type="term" value="F:DNA binding"/>
    <property type="evidence" value="ECO:0007669"/>
    <property type="project" value="UniProtKB-KW"/>
</dbReference>
<feature type="domain" description="THAP-type" evidence="5">
    <location>
        <begin position="10"/>
        <end position="50"/>
    </location>
</feature>